<name>A0A816JQ49_BRANA</name>
<reference evidence="1" key="1">
    <citation type="submission" date="2021-01" db="EMBL/GenBank/DDBJ databases">
        <authorList>
            <consortium name="Genoscope - CEA"/>
            <person name="William W."/>
        </authorList>
    </citation>
    <scope>NUCLEOTIDE SEQUENCE</scope>
</reference>
<protein>
    <submittedName>
        <fullName evidence="1">(rape) hypothetical protein</fullName>
    </submittedName>
</protein>
<dbReference type="EMBL" id="HG994368">
    <property type="protein sequence ID" value="CAF1811949.1"/>
    <property type="molecule type" value="Genomic_DNA"/>
</dbReference>
<proteinExistence type="predicted"/>
<accession>A0A816JQ49</accession>
<organism evidence="1">
    <name type="scientific">Brassica napus</name>
    <name type="common">Rape</name>
    <dbReference type="NCBI Taxonomy" id="3708"/>
    <lineage>
        <taxon>Eukaryota</taxon>
        <taxon>Viridiplantae</taxon>
        <taxon>Streptophyta</taxon>
        <taxon>Embryophyta</taxon>
        <taxon>Tracheophyta</taxon>
        <taxon>Spermatophyta</taxon>
        <taxon>Magnoliopsida</taxon>
        <taxon>eudicotyledons</taxon>
        <taxon>Gunneridae</taxon>
        <taxon>Pentapetalae</taxon>
        <taxon>rosids</taxon>
        <taxon>malvids</taxon>
        <taxon>Brassicales</taxon>
        <taxon>Brassicaceae</taxon>
        <taxon>Brassiceae</taxon>
        <taxon>Brassica</taxon>
    </lineage>
</organism>
<sequence length="44" mass="5073">MLLLVVIFMDSVKLLVIVRLVVVRTIKLLLQNVFVLPMMMMLSV</sequence>
<evidence type="ECO:0000313" key="1">
    <source>
        <dbReference type="EMBL" id="CAF1811949.1"/>
    </source>
</evidence>
<dbReference type="AlphaFoldDB" id="A0A816JQ49"/>
<gene>
    <name evidence="1" type="ORF">DARMORV10_C04P09990.1</name>
</gene>
<dbReference type="Proteomes" id="UP001295469">
    <property type="component" value="Chromosome C04"/>
</dbReference>